<feature type="region of interest" description="Disordered" evidence="1">
    <location>
        <begin position="44"/>
        <end position="70"/>
    </location>
</feature>
<comment type="caution">
    <text evidence="3">The sequence shown here is derived from an EMBL/GenBank/DDBJ whole genome shotgun (WGS) entry which is preliminary data.</text>
</comment>
<dbReference type="EMBL" id="APPH01000006">
    <property type="protein sequence ID" value="ENV10196.1"/>
    <property type="molecule type" value="Genomic_DNA"/>
</dbReference>
<dbReference type="eggNOG" id="ENOG5032VKQ">
    <property type="taxonomic scope" value="Bacteria"/>
</dbReference>
<evidence type="ECO:0000259" key="2">
    <source>
        <dbReference type="Pfam" id="PF19192"/>
    </source>
</evidence>
<dbReference type="InterPro" id="IPR043834">
    <property type="entry name" value="REC"/>
</dbReference>
<organism evidence="3 4">
    <name type="scientific">Acinetobacter higginsii</name>
    <dbReference type="NCBI Taxonomy" id="70347"/>
    <lineage>
        <taxon>Bacteria</taxon>
        <taxon>Pseudomonadati</taxon>
        <taxon>Pseudomonadota</taxon>
        <taxon>Gammaproteobacteria</taxon>
        <taxon>Moraxellales</taxon>
        <taxon>Moraxellaceae</taxon>
        <taxon>Acinetobacter</taxon>
    </lineage>
</organism>
<evidence type="ECO:0000313" key="3">
    <source>
        <dbReference type="EMBL" id="ENV10196.1"/>
    </source>
</evidence>
<evidence type="ECO:0000313" key="4">
    <source>
        <dbReference type="Proteomes" id="UP000013209"/>
    </source>
</evidence>
<reference evidence="3 4" key="1">
    <citation type="submission" date="2013-02" db="EMBL/GenBank/DDBJ databases">
        <title>The Genome Sequence of Acinetobacter sp. CIP 56.2.</title>
        <authorList>
            <consortium name="The Broad Institute Genome Sequencing Platform"/>
            <consortium name="The Broad Institute Genome Sequencing Center for Infectious Disease"/>
            <person name="Cerqueira G."/>
            <person name="Feldgarden M."/>
            <person name="Courvalin P."/>
            <person name="Perichon B."/>
            <person name="Grillot-Courvalin C."/>
            <person name="Clermont D."/>
            <person name="Rocha E."/>
            <person name="Yoon E.-J."/>
            <person name="Nemec A."/>
            <person name="Walker B."/>
            <person name="Young S.K."/>
            <person name="Zeng Q."/>
            <person name="Gargeya S."/>
            <person name="Fitzgerald M."/>
            <person name="Haas B."/>
            <person name="Abouelleil A."/>
            <person name="Alvarado L."/>
            <person name="Arachchi H.M."/>
            <person name="Berlin A.M."/>
            <person name="Chapman S.B."/>
            <person name="Dewar J."/>
            <person name="Goldberg J."/>
            <person name="Griggs A."/>
            <person name="Gujja S."/>
            <person name="Hansen M."/>
            <person name="Howarth C."/>
            <person name="Imamovic A."/>
            <person name="Larimer J."/>
            <person name="McCowan C."/>
            <person name="Murphy C."/>
            <person name="Neiman D."/>
            <person name="Pearson M."/>
            <person name="Priest M."/>
            <person name="Roberts A."/>
            <person name="Saif S."/>
            <person name="Shea T."/>
            <person name="Sisk P."/>
            <person name="Sykes S."/>
            <person name="Wortman J."/>
            <person name="Nusbaum C."/>
            <person name="Birren B."/>
        </authorList>
    </citation>
    <scope>NUCLEOTIDE SEQUENCE [LARGE SCALE GENOMIC DNA]</scope>
    <source>
        <strain evidence="3 4">CIP 56.2</strain>
    </source>
</reference>
<dbReference type="PATRIC" id="fig|1144672.3.peg.1311"/>
<sequence>MIMQNRGNSSTRFFEISRLIAENFIHTVVAIDDEMGFEYQANRTTDFQLDEPSGSPLGTPERSEIDDNTKLNNPLNYQNLSKYFAEKSIVCSGLKPLEGDSYVDNTTDAIFKLSKKADITILDWQMEKVNAELGLIATKAIEKIIESDVENNGRLRLILIYSGEKLETICDNLAARLSTYNLIRDIPNEINFSDEKLRLCKIVFISKNDDEEKLASKAIDLFTEMTYGLLSNATLAGITEIRERTHNLLYKFNKSLDPAYLSHVLSLISSPDMREQAYQVAFDYAVDLISEEIKSELQISKKVKKSLDQDALLEWPNHINPRNNQQKIRIKIGSHNHIFLDSPRLSGLLSATSESLQEVLDRTPVFPNDDGSSNLDTFKKSLVQLSIDGDSLNEHLELSVLQCIRRDNITLNNHIPVLKQGVILRKDDDFYVCIQPLCDSVRLRGLNSFAFIKVKKGKSKFSHVLKNIDNTYTKLEISKPTSKQLCMIVFNACDEDNVVKATKINDQQIFKCNSENSYIWCGEFKQPIYQEIVNLVSSSLSRVGFDSFEWLRMRKS</sequence>
<dbReference type="HOGENOM" id="CLU_033423_0_0_6"/>
<dbReference type="STRING" id="1144672.F966_01368"/>
<dbReference type="Proteomes" id="UP000013209">
    <property type="component" value="Unassembled WGS sequence"/>
</dbReference>
<dbReference type="AlphaFoldDB" id="N8WE62"/>
<feature type="domain" description="Response receiver" evidence="2">
    <location>
        <begin position="24"/>
        <end position="210"/>
    </location>
</feature>
<accession>N8WE62</accession>
<protein>
    <recommendedName>
        <fullName evidence="2">Response receiver domain-containing protein</fullName>
    </recommendedName>
</protein>
<name>N8WE62_9GAMM</name>
<dbReference type="Pfam" id="PF19192">
    <property type="entry name" value="Response_reg_2"/>
    <property type="match status" value="1"/>
</dbReference>
<gene>
    <name evidence="3" type="ORF">F966_01368</name>
</gene>
<proteinExistence type="predicted"/>
<evidence type="ECO:0000256" key="1">
    <source>
        <dbReference type="SAM" id="MobiDB-lite"/>
    </source>
</evidence>
<dbReference type="RefSeq" id="WP_004803704.1">
    <property type="nucleotide sequence ID" value="NZ_KB849440.1"/>
</dbReference>